<evidence type="ECO:0000256" key="3">
    <source>
        <dbReference type="ARBA" id="ARBA00022553"/>
    </source>
</evidence>
<evidence type="ECO:0000256" key="4">
    <source>
        <dbReference type="ARBA" id="ARBA00023316"/>
    </source>
</evidence>
<dbReference type="EMBL" id="CP027777">
    <property type="protein sequence ID" value="AVQ40593.1"/>
    <property type="molecule type" value="Genomic_DNA"/>
</dbReference>
<feature type="domain" description="Carrier" evidence="6">
    <location>
        <begin position="1"/>
        <end position="76"/>
    </location>
</feature>
<evidence type="ECO:0000313" key="8">
    <source>
        <dbReference type="Proteomes" id="UP000240615"/>
    </source>
</evidence>
<gene>
    <name evidence="5" type="primary">dltC</name>
    <name evidence="7" type="ORF">C7M56_18775</name>
</gene>
<keyword evidence="1 5" id="KW-0596">Phosphopantetheine</keyword>
<dbReference type="InterPro" id="IPR036736">
    <property type="entry name" value="ACP-like_sf"/>
</dbReference>
<comment type="subcellular location">
    <subcellularLocation>
        <location evidence="5">Cytoplasm</location>
    </subcellularLocation>
</comment>
<dbReference type="GO" id="GO:0005737">
    <property type="term" value="C:cytoplasm"/>
    <property type="evidence" value="ECO:0007669"/>
    <property type="project" value="UniProtKB-SubCell"/>
</dbReference>
<keyword evidence="7" id="KW-0436">Ligase</keyword>
<evidence type="ECO:0000259" key="6">
    <source>
        <dbReference type="PROSITE" id="PS50075"/>
    </source>
</evidence>
<dbReference type="InterPro" id="IPR009081">
    <property type="entry name" value="PP-bd_ACP"/>
</dbReference>
<evidence type="ECO:0000256" key="1">
    <source>
        <dbReference type="ARBA" id="ARBA00022450"/>
    </source>
</evidence>
<dbReference type="NCBIfam" id="NF003464">
    <property type="entry name" value="PRK05087.1"/>
    <property type="match status" value="1"/>
</dbReference>
<comment type="similarity">
    <text evidence="5">Belongs to the DltC family.</text>
</comment>
<proteinExistence type="inferred from homology"/>
<accession>A0ABC8CZM5</accession>
<comment type="function">
    <text evidence="5">Carrier protein involved in the D-alanylation of lipoteichoic acid (LTA). The loading of thioester-linked D-alanine onto DltC is catalyzed by D-alanine--D-alanyl carrier protein ligase DltA. The DltC-carried D-alanyl group is further transferred to cell membrane phosphatidylglycerol (PG) by forming an ester bond, probably catalyzed by DltD. D-alanylation of LTA plays an important role in modulating the properties of the cell wall in Gram-positive bacteria, influencing the net charge of the cell wall.</text>
</comment>
<comment type="PTM">
    <text evidence="5">4'-phosphopantetheine is transferred from CoA to a specific serine of apo-DCP.</text>
</comment>
<keyword evidence="2 5" id="KW-0963">Cytoplasm</keyword>
<sequence length="76" mass="8690">MEDKILEILIEVCGTDEVKDDMDLNLFDNELLDSLGLIELILAIEEQVGIKIEPTEITREEFDSPNKIIKCVSKRL</sequence>
<dbReference type="RefSeq" id="WP_159036133.1">
    <property type="nucleotide sequence ID" value="NZ_CP027777.1"/>
</dbReference>
<dbReference type="InterPro" id="IPR003230">
    <property type="entry name" value="DltC"/>
</dbReference>
<dbReference type="Gene3D" id="1.10.1200.10">
    <property type="entry name" value="ACP-like"/>
    <property type="match status" value="1"/>
</dbReference>
<organism evidence="7 8">
    <name type="scientific">Clostridium botulinum</name>
    <dbReference type="NCBI Taxonomy" id="1491"/>
    <lineage>
        <taxon>Bacteria</taxon>
        <taxon>Bacillati</taxon>
        <taxon>Bacillota</taxon>
        <taxon>Clostridia</taxon>
        <taxon>Eubacteriales</taxon>
        <taxon>Clostridiaceae</taxon>
        <taxon>Clostridium</taxon>
    </lineage>
</organism>
<keyword evidence="3 5" id="KW-0597">Phosphoprotein</keyword>
<dbReference type="GO" id="GO:0016874">
    <property type="term" value="F:ligase activity"/>
    <property type="evidence" value="ECO:0007669"/>
    <property type="project" value="UniProtKB-KW"/>
</dbReference>
<dbReference type="GO" id="GO:0071555">
    <property type="term" value="P:cell wall organization"/>
    <property type="evidence" value="ECO:0007669"/>
    <property type="project" value="UniProtKB-KW"/>
</dbReference>
<dbReference type="GO" id="GO:0036370">
    <property type="term" value="F:D-alanyl carrier activity"/>
    <property type="evidence" value="ECO:0007669"/>
    <property type="project" value="UniProtKB-UniRule"/>
</dbReference>
<name>A0ABC8CZM5_CLOBO</name>
<dbReference type="SUPFAM" id="SSF47336">
    <property type="entry name" value="ACP-like"/>
    <property type="match status" value="1"/>
</dbReference>
<protein>
    <recommendedName>
        <fullName evidence="5">D-alanyl carrier protein</fullName>
        <shortName evidence="5">DCP</shortName>
    </recommendedName>
    <alternativeName>
        <fullName evidence="5">D-alanine--poly(phosphoribitol) ligase subunit 2</fullName>
    </alternativeName>
</protein>
<evidence type="ECO:0000256" key="2">
    <source>
        <dbReference type="ARBA" id="ARBA00022490"/>
    </source>
</evidence>
<dbReference type="GO" id="GO:0070395">
    <property type="term" value="P:lipoteichoic acid biosynthetic process"/>
    <property type="evidence" value="ECO:0007669"/>
    <property type="project" value="UniProtKB-UniRule"/>
</dbReference>
<feature type="modified residue" description="O-(pantetheine 4'-phosphoryl)serine" evidence="5">
    <location>
        <position position="34"/>
    </location>
</feature>
<dbReference type="Pfam" id="PF00550">
    <property type="entry name" value="PP-binding"/>
    <property type="match status" value="1"/>
</dbReference>
<dbReference type="Proteomes" id="UP000240615">
    <property type="component" value="Chromosome"/>
</dbReference>
<reference evidence="7 8" key="1">
    <citation type="submission" date="2018-01" db="EMBL/GenBank/DDBJ databases">
        <title>Genetic Diversity of Clostridium botulinum in seafood.</title>
        <authorList>
            <person name="Athira V."/>
            <person name="Arun Jyothi P.V."/>
            <person name="Lalitha K.V."/>
            <person name="Joseph T.C."/>
        </authorList>
    </citation>
    <scope>NUCLEOTIDE SEQUENCE [LARGE SCALE GENOMIC DNA]</scope>
    <source>
        <strain evidence="7 8">Mfbjulcb8</strain>
    </source>
</reference>
<dbReference type="HAMAP" id="MF_00565">
    <property type="entry name" value="DltC"/>
    <property type="match status" value="1"/>
</dbReference>
<comment type="pathway">
    <text evidence="5">Cell wall biogenesis; lipoteichoic acid biosynthesis.</text>
</comment>
<evidence type="ECO:0000313" key="7">
    <source>
        <dbReference type="EMBL" id="AVQ40593.1"/>
    </source>
</evidence>
<dbReference type="NCBIfam" id="TIGR01688">
    <property type="entry name" value="dltC"/>
    <property type="match status" value="1"/>
</dbReference>
<evidence type="ECO:0000256" key="5">
    <source>
        <dbReference type="HAMAP-Rule" id="MF_00565"/>
    </source>
</evidence>
<dbReference type="PROSITE" id="PS50075">
    <property type="entry name" value="CARRIER"/>
    <property type="match status" value="1"/>
</dbReference>
<dbReference type="AlphaFoldDB" id="A0ABC8CZM5"/>
<keyword evidence="4 5" id="KW-0961">Cell wall biogenesis/degradation</keyword>